<dbReference type="AlphaFoldDB" id="A0A7G5IJI3"/>
<dbReference type="InterPro" id="IPR010121">
    <property type="entry name" value="Pyruvate_phosphate_dikinase"/>
</dbReference>
<dbReference type="Gene3D" id="3.50.30.10">
    <property type="entry name" value="Phosphohistidine domain"/>
    <property type="match status" value="1"/>
</dbReference>
<dbReference type="RefSeq" id="WP_182297348.1">
    <property type="nucleotide sequence ID" value="NZ_CP059851.1"/>
</dbReference>
<name>A0A7G5IJI3_9SPHN</name>
<evidence type="ECO:0008006" key="5">
    <source>
        <dbReference type="Google" id="ProtNLM"/>
    </source>
</evidence>
<dbReference type="Proteomes" id="UP000515292">
    <property type="component" value="Chromosome"/>
</dbReference>
<dbReference type="GO" id="GO:0050242">
    <property type="term" value="F:pyruvate, phosphate dikinase activity"/>
    <property type="evidence" value="ECO:0007669"/>
    <property type="project" value="InterPro"/>
</dbReference>
<dbReference type="InterPro" id="IPR013815">
    <property type="entry name" value="ATP_grasp_subdomain_1"/>
</dbReference>
<organism evidence="3 4">
    <name type="scientific">Sandaracinobacteroides saxicola</name>
    <dbReference type="NCBI Taxonomy" id="2759707"/>
    <lineage>
        <taxon>Bacteria</taxon>
        <taxon>Pseudomonadati</taxon>
        <taxon>Pseudomonadota</taxon>
        <taxon>Alphaproteobacteria</taxon>
        <taxon>Sphingomonadales</taxon>
        <taxon>Sphingosinicellaceae</taxon>
        <taxon>Sandaracinobacteroides</taxon>
    </lineage>
</organism>
<dbReference type="Pfam" id="PF00391">
    <property type="entry name" value="PEP-utilizers"/>
    <property type="match status" value="1"/>
</dbReference>
<dbReference type="GO" id="GO:0005524">
    <property type="term" value="F:ATP binding"/>
    <property type="evidence" value="ECO:0007669"/>
    <property type="project" value="InterPro"/>
</dbReference>
<feature type="domain" description="PEP-utilising enzyme mobile" evidence="1">
    <location>
        <begin position="350"/>
        <end position="429"/>
    </location>
</feature>
<reference evidence="3 4" key="1">
    <citation type="submission" date="2020-07" db="EMBL/GenBank/DDBJ databases">
        <title>Complete genome sequence for Sandaracinobacter sp. M6.</title>
        <authorList>
            <person name="Tang Y."/>
            <person name="Liu Q."/>
            <person name="Guo Z."/>
            <person name="Lei P."/>
            <person name="Huang B."/>
        </authorList>
    </citation>
    <scope>NUCLEOTIDE SEQUENCE [LARGE SCALE GENOMIC DNA]</scope>
    <source>
        <strain evidence="3 4">M6</strain>
    </source>
</reference>
<dbReference type="InterPro" id="IPR036637">
    <property type="entry name" value="Phosphohistidine_dom_sf"/>
</dbReference>
<dbReference type="InterPro" id="IPR008279">
    <property type="entry name" value="PEP-util_enz_mobile_dom"/>
</dbReference>
<dbReference type="InterPro" id="IPR002192">
    <property type="entry name" value="PPDK_AMP/ATP-bd"/>
</dbReference>
<evidence type="ECO:0000259" key="1">
    <source>
        <dbReference type="Pfam" id="PF00391"/>
    </source>
</evidence>
<dbReference type="Gene3D" id="3.30.470.20">
    <property type="entry name" value="ATP-grasp fold, B domain"/>
    <property type="match status" value="1"/>
</dbReference>
<dbReference type="Gene3D" id="1.10.189.10">
    <property type="entry name" value="Pyruvate Phosphate Dikinase, domain 2"/>
    <property type="match status" value="1"/>
</dbReference>
<dbReference type="PANTHER" id="PTHR22931:SF9">
    <property type="entry name" value="PYRUVATE, PHOSPHATE DIKINASE 1, CHLOROPLASTIC"/>
    <property type="match status" value="1"/>
</dbReference>
<dbReference type="GO" id="GO:0016301">
    <property type="term" value="F:kinase activity"/>
    <property type="evidence" value="ECO:0007669"/>
    <property type="project" value="InterPro"/>
</dbReference>
<protein>
    <recommendedName>
        <fullName evidence="5">Pyruvate, phosphate dikinase</fullName>
    </recommendedName>
</protein>
<evidence type="ECO:0000313" key="4">
    <source>
        <dbReference type="Proteomes" id="UP000515292"/>
    </source>
</evidence>
<keyword evidence="4" id="KW-1185">Reference proteome</keyword>
<dbReference type="Pfam" id="PF01326">
    <property type="entry name" value="PPDK_N"/>
    <property type="match status" value="2"/>
</dbReference>
<sequence length="458" mass="46564">MIYGFDHPHADRETATRLVGGKGASLWAMTRLGLPVPPGFTIGIGAQPAAAEVDAALARLEAAVGRGLADAAAPLLLSVRSGAVQSMPGMMDTVLNLGLTPAMVAAGGAFERAAWARFVSGMGDVEAAVLAEPRRALAAAIHAVQASWHSERARAYRAHAGLGDGGGTAVTVQAMVFGNRDARSATGVAFSRCPTTGALGPRGDVLFEAQGEEVVNGSRATLPLAALSERLPAVAAELLAAIRMLEVHYRDLVDVEFTIESGKLWVLQARTGKRSAAAAARIAVELTEDAEIGLARAEALARVPAEARPRLTRAAGVAPLAVGLAASPGLASGRIAMSCDAAIELAEGGEAVILVRAETSPEDVHGMGVSAGILTTLGGPMSHAALVAREWGLPAVVGATGVGLTGEGVRMGGRLFAPGEVISVDGSTGEVFAGVVAGEVIEDPWSATLRGWREGEAA</sequence>
<dbReference type="Gene3D" id="3.30.1490.20">
    <property type="entry name" value="ATP-grasp fold, A domain"/>
    <property type="match status" value="1"/>
</dbReference>
<dbReference type="SUPFAM" id="SSF56059">
    <property type="entry name" value="Glutathione synthetase ATP-binding domain-like"/>
    <property type="match status" value="1"/>
</dbReference>
<dbReference type="PANTHER" id="PTHR22931">
    <property type="entry name" value="PHOSPHOENOLPYRUVATE DIKINASE-RELATED"/>
    <property type="match status" value="1"/>
</dbReference>
<dbReference type="SUPFAM" id="SSF52009">
    <property type="entry name" value="Phosphohistidine domain"/>
    <property type="match status" value="1"/>
</dbReference>
<accession>A0A7G5IJI3</accession>
<feature type="domain" description="Pyruvate phosphate dikinase AMP/ATP-binding" evidence="2">
    <location>
        <begin position="48"/>
        <end position="219"/>
    </location>
</feature>
<feature type="domain" description="Pyruvate phosphate dikinase AMP/ATP-binding" evidence="2">
    <location>
        <begin position="236"/>
        <end position="285"/>
    </location>
</feature>
<evidence type="ECO:0000259" key="2">
    <source>
        <dbReference type="Pfam" id="PF01326"/>
    </source>
</evidence>
<evidence type="ECO:0000313" key="3">
    <source>
        <dbReference type="EMBL" id="QMW23525.1"/>
    </source>
</evidence>
<gene>
    <name evidence="3" type="ORF">H3309_03225</name>
</gene>
<proteinExistence type="predicted"/>
<dbReference type="KEGG" id="sand:H3309_03225"/>
<dbReference type="EMBL" id="CP059851">
    <property type="protein sequence ID" value="QMW23525.1"/>
    <property type="molecule type" value="Genomic_DNA"/>
</dbReference>